<dbReference type="GO" id="GO:0009567">
    <property type="term" value="P:double fertilization forming a zygote and endosperm"/>
    <property type="evidence" value="ECO:0007669"/>
    <property type="project" value="TreeGrafter"/>
</dbReference>
<gene>
    <name evidence="5" type="ORF">Golob_011342</name>
</gene>
<evidence type="ECO:0000313" key="6">
    <source>
        <dbReference type="Proteomes" id="UP000593572"/>
    </source>
</evidence>
<keyword evidence="1 3" id="KW-0732">Signal</keyword>
<comment type="caution">
    <text evidence="5">The sequence shown here is derived from an EMBL/GenBank/DDBJ whole genome shotgun (WGS) entry which is preliminary data.</text>
</comment>
<dbReference type="PROSITE" id="PS51257">
    <property type="entry name" value="PROKAR_LIPOPROTEIN"/>
    <property type="match status" value="1"/>
</dbReference>
<feature type="domain" description="Prolamin-like" evidence="4">
    <location>
        <begin position="140"/>
        <end position="201"/>
    </location>
</feature>
<dbReference type="GO" id="GO:2000008">
    <property type="term" value="P:regulation of protein localization to cell surface"/>
    <property type="evidence" value="ECO:0007669"/>
    <property type="project" value="TreeGrafter"/>
</dbReference>
<protein>
    <recommendedName>
        <fullName evidence="4">Prolamin-like domain-containing protein</fullName>
    </recommendedName>
</protein>
<feature type="region of interest" description="Disordered" evidence="2">
    <location>
        <begin position="65"/>
        <end position="117"/>
    </location>
</feature>
<dbReference type="Proteomes" id="UP000593572">
    <property type="component" value="Unassembled WGS sequence"/>
</dbReference>
<feature type="chain" id="PRO_5029814427" description="Prolamin-like domain-containing protein" evidence="3">
    <location>
        <begin position="24"/>
        <end position="203"/>
    </location>
</feature>
<evidence type="ECO:0000256" key="3">
    <source>
        <dbReference type="SAM" id="SignalP"/>
    </source>
</evidence>
<dbReference type="GO" id="GO:0080155">
    <property type="term" value="P:regulation of double fertilization forming a zygote and endosperm"/>
    <property type="evidence" value="ECO:0007669"/>
    <property type="project" value="TreeGrafter"/>
</dbReference>
<feature type="signal peptide" evidence="3">
    <location>
        <begin position="1"/>
        <end position="23"/>
    </location>
</feature>
<dbReference type="Pfam" id="PF05617">
    <property type="entry name" value="Prolamin_like"/>
    <property type="match status" value="1"/>
</dbReference>
<organism evidence="5 6">
    <name type="scientific">Gossypium lobatum</name>
    <dbReference type="NCBI Taxonomy" id="34289"/>
    <lineage>
        <taxon>Eukaryota</taxon>
        <taxon>Viridiplantae</taxon>
        <taxon>Streptophyta</taxon>
        <taxon>Embryophyta</taxon>
        <taxon>Tracheophyta</taxon>
        <taxon>Spermatophyta</taxon>
        <taxon>Magnoliopsida</taxon>
        <taxon>eudicotyledons</taxon>
        <taxon>Gunneridae</taxon>
        <taxon>Pentapetalae</taxon>
        <taxon>rosids</taxon>
        <taxon>malvids</taxon>
        <taxon>Malvales</taxon>
        <taxon>Malvaceae</taxon>
        <taxon>Malvoideae</taxon>
        <taxon>Gossypium</taxon>
    </lineage>
</organism>
<evidence type="ECO:0000313" key="5">
    <source>
        <dbReference type="EMBL" id="MBA0566532.1"/>
    </source>
</evidence>
<sequence length="203" mass="22637">MRKSLVITLLVLVLSTSCLKADAEADCGCHCHCSLSQQEAYVIPQEDKSCVCLCCTPPPASAKPVSPPQTNPQPPPSAAKPHPPAEPKPQPSPSVAKPNSPSEEPSTPAKPSPSSPKYPNPWDYCQVPKWAPYIVKYRKQCWCSLEKFRGCFTEIWGAALNDYMNVGKQCCEAFKEVDENCHRLMFGRNRWFAYKLRQHCSQL</sequence>
<dbReference type="PANTHER" id="PTHR31181">
    <property type="entry name" value="EGG CELL-SECRETED PROTEIN 1.4"/>
    <property type="match status" value="1"/>
</dbReference>
<evidence type="ECO:0000256" key="2">
    <source>
        <dbReference type="SAM" id="MobiDB-lite"/>
    </source>
</evidence>
<evidence type="ECO:0000259" key="4">
    <source>
        <dbReference type="Pfam" id="PF05617"/>
    </source>
</evidence>
<evidence type="ECO:0000256" key="1">
    <source>
        <dbReference type="ARBA" id="ARBA00022729"/>
    </source>
</evidence>
<keyword evidence="6" id="KW-1185">Reference proteome</keyword>
<proteinExistence type="predicted"/>
<dbReference type="EMBL" id="JABEZX010000009">
    <property type="protein sequence ID" value="MBA0566532.1"/>
    <property type="molecule type" value="Genomic_DNA"/>
</dbReference>
<name>A0A7J8MPM3_9ROSI</name>
<feature type="compositionally biased region" description="Pro residues" evidence="2">
    <location>
        <begin position="65"/>
        <end position="92"/>
    </location>
</feature>
<dbReference type="GO" id="GO:0031982">
    <property type="term" value="C:vesicle"/>
    <property type="evidence" value="ECO:0007669"/>
    <property type="project" value="TreeGrafter"/>
</dbReference>
<dbReference type="InterPro" id="IPR008502">
    <property type="entry name" value="Prolamin-like"/>
</dbReference>
<accession>A0A7J8MPM3</accession>
<reference evidence="5 6" key="1">
    <citation type="journal article" date="2019" name="Genome Biol. Evol.">
        <title>Insights into the evolution of the New World diploid cottons (Gossypium, subgenus Houzingenia) based on genome sequencing.</title>
        <authorList>
            <person name="Grover C.E."/>
            <person name="Arick M.A. 2nd"/>
            <person name="Thrash A."/>
            <person name="Conover J.L."/>
            <person name="Sanders W.S."/>
            <person name="Peterson D.G."/>
            <person name="Frelichowski J.E."/>
            <person name="Scheffler J.A."/>
            <person name="Scheffler B.E."/>
            <person name="Wendel J.F."/>
        </authorList>
    </citation>
    <scope>NUCLEOTIDE SEQUENCE [LARGE SCALE GENOMIC DNA]</scope>
    <source>
        <strain evidence="5">157</strain>
        <tissue evidence="5">Leaf</tissue>
    </source>
</reference>
<dbReference type="PANTHER" id="PTHR31181:SF67">
    <property type="entry name" value="PROLAMIN-LIKE PROTEIN (DUF1278)"/>
    <property type="match status" value="1"/>
</dbReference>
<dbReference type="GO" id="GO:0005576">
    <property type="term" value="C:extracellular region"/>
    <property type="evidence" value="ECO:0007669"/>
    <property type="project" value="TreeGrafter"/>
</dbReference>
<dbReference type="AlphaFoldDB" id="A0A7J8MPM3"/>
<feature type="compositionally biased region" description="Pro residues" evidence="2">
    <location>
        <begin position="108"/>
        <end position="117"/>
    </location>
</feature>